<dbReference type="Gene3D" id="3.30.2310.20">
    <property type="entry name" value="RelE-like"/>
    <property type="match status" value="1"/>
</dbReference>
<dbReference type="InterPro" id="IPR035093">
    <property type="entry name" value="RelE/ParE_toxin_dom_sf"/>
</dbReference>
<dbReference type="RefSeq" id="WP_200196118.1">
    <property type="nucleotide sequence ID" value="NZ_JAENHM010000059.1"/>
</dbReference>
<proteinExistence type="predicted"/>
<dbReference type="EMBL" id="JAENHM010000059">
    <property type="protein sequence ID" value="MBK1839907.1"/>
    <property type="molecule type" value="Genomic_DNA"/>
</dbReference>
<reference evidence="2" key="1">
    <citation type="submission" date="2021-01" db="EMBL/GenBank/DDBJ databases">
        <title>Genome public.</title>
        <authorList>
            <person name="Liu C."/>
            <person name="Sun Q."/>
        </authorList>
    </citation>
    <scope>NUCLEOTIDE SEQUENCE [LARGE SCALE GENOMIC DNA]</scope>
    <source>
        <strain evidence="2">YIM B02556</strain>
    </source>
</reference>
<sequence>MPRYKLRYAPIVTRDFDLIEGYLVQAYQDLGDDAERATERAARRIVAAADYLRSFATYPHRGTEHPEIRPGIRTVTSNRFTFYFSIDDSLAEVLIVAVFFGGVDHRRQIVDRLGSR</sequence>
<comment type="caution">
    <text evidence="1">The sequence shown here is derived from an EMBL/GenBank/DDBJ whole genome shotgun (WGS) entry which is preliminary data.</text>
</comment>
<gene>
    <name evidence="1" type="ORF">JHL17_21095</name>
</gene>
<dbReference type="Proteomes" id="UP000652760">
    <property type="component" value="Unassembled WGS sequence"/>
</dbReference>
<evidence type="ECO:0008006" key="3">
    <source>
        <dbReference type="Google" id="ProtNLM"/>
    </source>
</evidence>
<protein>
    <recommendedName>
        <fullName evidence="3">Type II toxin-antitoxin system RelE/ParE family toxin</fullName>
    </recommendedName>
</protein>
<accession>A0ABS1F947</accession>
<organism evidence="1 2">
    <name type="scientific">Azospirillum endophyticum</name>
    <dbReference type="NCBI Taxonomy" id="2800326"/>
    <lineage>
        <taxon>Bacteria</taxon>
        <taxon>Pseudomonadati</taxon>
        <taxon>Pseudomonadota</taxon>
        <taxon>Alphaproteobacteria</taxon>
        <taxon>Rhodospirillales</taxon>
        <taxon>Azospirillaceae</taxon>
        <taxon>Azospirillum</taxon>
    </lineage>
</organism>
<evidence type="ECO:0000313" key="1">
    <source>
        <dbReference type="EMBL" id="MBK1839907.1"/>
    </source>
</evidence>
<name>A0ABS1F947_9PROT</name>
<keyword evidence="2" id="KW-1185">Reference proteome</keyword>
<evidence type="ECO:0000313" key="2">
    <source>
        <dbReference type="Proteomes" id="UP000652760"/>
    </source>
</evidence>